<organism evidence="3 4">
    <name type="scientific">Angomonas deanei</name>
    <dbReference type="NCBI Taxonomy" id="59799"/>
    <lineage>
        <taxon>Eukaryota</taxon>
        <taxon>Discoba</taxon>
        <taxon>Euglenozoa</taxon>
        <taxon>Kinetoplastea</taxon>
        <taxon>Metakinetoplastina</taxon>
        <taxon>Trypanosomatida</taxon>
        <taxon>Trypanosomatidae</taxon>
        <taxon>Strigomonadinae</taxon>
        <taxon>Angomonas</taxon>
    </lineage>
</organism>
<protein>
    <recommendedName>
        <fullName evidence="2">Thioesterase domain-containing protein</fullName>
    </recommendedName>
</protein>
<dbReference type="PANTHER" id="PTHR21660:SF56">
    <property type="entry name" value="THIOESTERASE DOMAIN-CONTAINING PROTEIN"/>
    <property type="match status" value="1"/>
</dbReference>
<evidence type="ECO:0000259" key="2">
    <source>
        <dbReference type="Pfam" id="PF03061"/>
    </source>
</evidence>
<keyword evidence="4" id="KW-1185">Reference proteome</keyword>
<evidence type="ECO:0000256" key="1">
    <source>
        <dbReference type="ARBA" id="ARBA00008324"/>
    </source>
</evidence>
<evidence type="ECO:0000313" key="3">
    <source>
        <dbReference type="EMBL" id="CAD2213315.1"/>
    </source>
</evidence>
<dbReference type="InterPro" id="IPR039298">
    <property type="entry name" value="ACOT13"/>
</dbReference>
<dbReference type="CDD" id="cd03443">
    <property type="entry name" value="PaaI_thioesterase"/>
    <property type="match status" value="1"/>
</dbReference>
<dbReference type="EMBL" id="LR877145">
    <property type="protein sequence ID" value="CAD2213315.1"/>
    <property type="molecule type" value="Genomic_DNA"/>
</dbReference>
<dbReference type="PANTHER" id="PTHR21660">
    <property type="entry name" value="THIOESTERASE SUPERFAMILY MEMBER-RELATED"/>
    <property type="match status" value="1"/>
</dbReference>
<dbReference type="InterPro" id="IPR029069">
    <property type="entry name" value="HotDog_dom_sf"/>
</dbReference>
<dbReference type="InterPro" id="IPR006683">
    <property type="entry name" value="Thioestr_dom"/>
</dbReference>
<gene>
    <name evidence="3" type="ORF">ADEAN_000075600</name>
</gene>
<dbReference type="OrthoDB" id="46529at2759"/>
<proteinExistence type="inferred from homology"/>
<comment type="similarity">
    <text evidence="1">Belongs to the thioesterase PaaI family.</text>
</comment>
<name>S9VLR3_9TRYP</name>
<dbReference type="SUPFAM" id="SSF54637">
    <property type="entry name" value="Thioesterase/thiol ester dehydrase-isomerase"/>
    <property type="match status" value="1"/>
</dbReference>
<evidence type="ECO:0000313" key="4">
    <source>
        <dbReference type="Proteomes" id="UP000515908"/>
    </source>
</evidence>
<accession>S9VLR3</accession>
<dbReference type="Pfam" id="PF03061">
    <property type="entry name" value="4HBT"/>
    <property type="match status" value="1"/>
</dbReference>
<dbReference type="AlphaFoldDB" id="S9VLR3"/>
<sequence length="151" mass="15977">MQSTATRASVAQAASTAGEMLKAKTGYSVNLLNIVKFTPESIKEPTPGVLAFPWSGTEGSLNGFKSVHGGSLSTLGDVFTKIHVKAALPESKVQSVSFEISFLSAVFAGKDCTCFTRLVSKQGNLVFTDFSFEDETSGEIHARGTHVLSVV</sequence>
<dbReference type="VEuPathDB" id="TriTrypDB:ADEAN_000075600"/>
<dbReference type="Gene3D" id="3.10.129.10">
    <property type="entry name" value="Hotdog Thioesterase"/>
    <property type="match status" value="1"/>
</dbReference>
<reference evidence="3 4" key="1">
    <citation type="submission" date="2020-08" db="EMBL/GenBank/DDBJ databases">
        <authorList>
            <person name="Newling K."/>
            <person name="Davey J."/>
            <person name="Forrester S."/>
        </authorList>
    </citation>
    <scope>NUCLEOTIDE SEQUENCE [LARGE SCALE GENOMIC DNA]</scope>
    <source>
        <strain evidence="4">Crithidia deanei Carvalho (ATCC PRA-265)</strain>
    </source>
</reference>
<dbReference type="Proteomes" id="UP000515908">
    <property type="component" value="Chromosome 01"/>
</dbReference>
<feature type="domain" description="Thioesterase" evidence="2">
    <location>
        <begin position="65"/>
        <end position="139"/>
    </location>
</feature>
<dbReference type="GO" id="GO:0047617">
    <property type="term" value="F:fatty acyl-CoA hydrolase activity"/>
    <property type="evidence" value="ECO:0007669"/>
    <property type="project" value="InterPro"/>
</dbReference>